<evidence type="ECO:0000313" key="1">
    <source>
        <dbReference type="EMBL" id="JAH53938.1"/>
    </source>
</evidence>
<dbReference type="EMBL" id="GBXM01044136">
    <property type="protein sequence ID" value="JAH64441.1"/>
    <property type="molecule type" value="Transcribed_RNA"/>
</dbReference>
<dbReference type="AlphaFoldDB" id="A0A0E9TMH9"/>
<proteinExistence type="predicted"/>
<name>A0A0E9TMH9_ANGAN</name>
<sequence length="57" mass="6665">MRVSIWTPPPLSNWQRRRPHVTLNLLSYGSTAYLKTGSAFSFFLQGICELVRLNRRK</sequence>
<protein>
    <submittedName>
        <fullName evidence="1">Uncharacterized protein</fullName>
    </submittedName>
</protein>
<reference evidence="1" key="1">
    <citation type="submission" date="2014-11" db="EMBL/GenBank/DDBJ databases">
        <authorList>
            <person name="Amaro Gonzalez C."/>
        </authorList>
    </citation>
    <scope>NUCLEOTIDE SEQUENCE</scope>
</reference>
<dbReference type="EMBL" id="GBXM01054639">
    <property type="protein sequence ID" value="JAH53938.1"/>
    <property type="molecule type" value="Transcribed_RNA"/>
</dbReference>
<organism evidence="1">
    <name type="scientific">Anguilla anguilla</name>
    <name type="common">European freshwater eel</name>
    <name type="synonym">Muraena anguilla</name>
    <dbReference type="NCBI Taxonomy" id="7936"/>
    <lineage>
        <taxon>Eukaryota</taxon>
        <taxon>Metazoa</taxon>
        <taxon>Chordata</taxon>
        <taxon>Craniata</taxon>
        <taxon>Vertebrata</taxon>
        <taxon>Euteleostomi</taxon>
        <taxon>Actinopterygii</taxon>
        <taxon>Neopterygii</taxon>
        <taxon>Teleostei</taxon>
        <taxon>Anguilliformes</taxon>
        <taxon>Anguillidae</taxon>
        <taxon>Anguilla</taxon>
    </lineage>
</organism>
<dbReference type="EMBL" id="GBXM01048962">
    <property type="protein sequence ID" value="JAH59615.1"/>
    <property type="molecule type" value="Transcribed_RNA"/>
</dbReference>
<reference evidence="1" key="2">
    <citation type="journal article" date="2015" name="Fish Shellfish Immunol.">
        <title>Early steps in the European eel (Anguilla anguilla)-Vibrio vulnificus interaction in the gills: Role of the RtxA13 toxin.</title>
        <authorList>
            <person name="Callol A."/>
            <person name="Pajuelo D."/>
            <person name="Ebbesson L."/>
            <person name="Teles M."/>
            <person name="MacKenzie S."/>
            <person name="Amaro C."/>
        </authorList>
    </citation>
    <scope>NUCLEOTIDE SEQUENCE</scope>
</reference>
<accession>A0A0E9TMH9</accession>
<dbReference type="EMBL" id="GBXM01055993">
    <property type="protein sequence ID" value="JAH52584.1"/>
    <property type="molecule type" value="Transcribed_RNA"/>
</dbReference>